<keyword evidence="1" id="KW-0238">DNA-binding</keyword>
<dbReference type="Proteomes" id="UP000000235">
    <property type="component" value="Chromosome"/>
</dbReference>
<dbReference type="InterPro" id="IPR047057">
    <property type="entry name" value="MerR_fam"/>
</dbReference>
<evidence type="ECO:0000256" key="1">
    <source>
        <dbReference type="ARBA" id="ARBA00023125"/>
    </source>
</evidence>
<proteinExistence type="predicted"/>
<dbReference type="PANTHER" id="PTHR30204">
    <property type="entry name" value="REDOX-CYCLING DRUG-SENSING TRANSCRIPTIONAL ACTIVATOR SOXR"/>
    <property type="match status" value="1"/>
</dbReference>
<keyword evidence="5" id="KW-1185">Reference proteome</keyword>
<evidence type="ECO:0000313" key="5">
    <source>
        <dbReference type="Proteomes" id="UP000000235"/>
    </source>
</evidence>
<organism evidence="4 5">
    <name type="scientific">Salinispora tropica (strain ATCC BAA-916 / DSM 44818 / JCM 13857 / NBRC 105044 / CNB-440)</name>
    <dbReference type="NCBI Taxonomy" id="369723"/>
    <lineage>
        <taxon>Bacteria</taxon>
        <taxon>Bacillati</taxon>
        <taxon>Actinomycetota</taxon>
        <taxon>Actinomycetes</taxon>
        <taxon>Micromonosporales</taxon>
        <taxon>Micromonosporaceae</taxon>
        <taxon>Salinispora</taxon>
    </lineage>
</organism>
<dbReference type="InterPro" id="IPR009061">
    <property type="entry name" value="DNA-bd_dom_put_sf"/>
</dbReference>
<feature type="domain" description="HTH merR-type" evidence="3">
    <location>
        <begin position="33"/>
        <end position="87"/>
    </location>
</feature>
<dbReference type="STRING" id="369723.Strop_2029"/>
<name>A4X6I2_SALTO</name>
<dbReference type="HOGENOM" id="CLU_1509553_0_0_11"/>
<feature type="compositionally biased region" description="Low complexity" evidence="2">
    <location>
        <begin position="157"/>
        <end position="178"/>
    </location>
</feature>
<dbReference type="InterPro" id="IPR000551">
    <property type="entry name" value="MerR-type_HTH_dom"/>
</dbReference>
<dbReference type="Pfam" id="PF13411">
    <property type="entry name" value="MerR_1"/>
    <property type="match status" value="1"/>
</dbReference>
<dbReference type="SMART" id="SM00422">
    <property type="entry name" value="HTH_MERR"/>
    <property type="match status" value="1"/>
</dbReference>
<dbReference type="KEGG" id="stp:Strop_2029"/>
<accession>A4X6I2</accession>
<reference evidence="5" key="1">
    <citation type="journal article" date="2007" name="Proc. Natl. Acad. Sci. U.S.A.">
        <title>Genome sequencing reveals complex secondary metabolome in the marine actinomycete Salinispora tropica.</title>
        <authorList>
            <person name="Udwary D.W."/>
            <person name="Zeigler L."/>
            <person name="Asolkar R.N."/>
            <person name="Singan V."/>
            <person name="Lapidus A."/>
            <person name="Fenical W."/>
            <person name="Jensen P.R."/>
            <person name="Moore B.S."/>
        </authorList>
    </citation>
    <scope>NUCLEOTIDE SEQUENCE [LARGE SCALE GENOMIC DNA]</scope>
    <source>
        <strain evidence="5">ATCC BAA-916 / DSM 44818 / CNB-440</strain>
    </source>
</reference>
<dbReference type="GO" id="GO:0003677">
    <property type="term" value="F:DNA binding"/>
    <property type="evidence" value="ECO:0007669"/>
    <property type="project" value="UniProtKB-KW"/>
</dbReference>
<dbReference type="GO" id="GO:0003700">
    <property type="term" value="F:DNA-binding transcription factor activity"/>
    <property type="evidence" value="ECO:0007669"/>
    <property type="project" value="InterPro"/>
</dbReference>
<dbReference type="EMBL" id="CP000667">
    <property type="protein sequence ID" value="ABP54482.1"/>
    <property type="molecule type" value="Genomic_DNA"/>
</dbReference>
<dbReference type="Gene3D" id="1.10.1660.10">
    <property type="match status" value="1"/>
</dbReference>
<sequence length="178" mass="19355">MVRAGTGPARGGWHRGAVDDRRVRPSGAADTKALRRYDKVGLLPPTAVDSESGYRFYDPEQLAHAWLIAQLRRIGMPLAEIRTVCDLRPDAAARAVSTYWQQATADTATRAHHVARLIEHLSRPPLPETRYLLCSDGLSAVVSRGDLHTALAEAGEPEPTAQRPARPAPVAQRRGGAQ</sequence>
<evidence type="ECO:0000259" key="3">
    <source>
        <dbReference type="PROSITE" id="PS50937"/>
    </source>
</evidence>
<dbReference type="SUPFAM" id="SSF46955">
    <property type="entry name" value="Putative DNA-binding domain"/>
    <property type="match status" value="1"/>
</dbReference>
<dbReference type="PROSITE" id="PS50937">
    <property type="entry name" value="HTH_MERR_2"/>
    <property type="match status" value="1"/>
</dbReference>
<evidence type="ECO:0000256" key="2">
    <source>
        <dbReference type="SAM" id="MobiDB-lite"/>
    </source>
</evidence>
<evidence type="ECO:0000313" key="4">
    <source>
        <dbReference type="EMBL" id="ABP54482.1"/>
    </source>
</evidence>
<dbReference type="eggNOG" id="COG0789">
    <property type="taxonomic scope" value="Bacteria"/>
</dbReference>
<protein>
    <submittedName>
        <fullName evidence="4">Regulatory protein, MerR</fullName>
    </submittedName>
</protein>
<feature type="region of interest" description="Disordered" evidence="2">
    <location>
        <begin position="152"/>
        <end position="178"/>
    </location>
</feature>
<dbReference type="PANTHER" id="PTHR30204:SF97">
    <property type="entry name" value="MERR FAMILY REGULATORY PROTEIN"/>
    <property type="match status" value="1"/>
</dbReference>
<dbReference type="AlphaFoldDB" id="A4X6I2"/>
<gene>
    <name evidence="4" type="ordered locus">Strop_2029</name>
</gene>